<evidence type="ECO:0000313" key="3">
    <source>
        <dbReference type="Proteomes" id="UP000807353"/>
    </source>
</evidence>
<dbReference type="PANTHER" id="PTHR44329:SF214">
    <property type="entry name" value="PROTEIN KINASE DOMAIN-CONTAINING PROTEIN"/>
    <property type="match status" value="1"/>
</dbReference>
<dbReference type="InterPro" id="IPR051681">
    <property type="entry name" value="Ser/Thr_Kinases-Pseudokinases"/>
</dbReference>
<dbReference type="EMBL" id="MU150274">
    <property type="protein sequence ID" value="KAF9462232.1"/>
    <property type="molecule type" value="Genomic_DNA"/>
</dbReference>
<reference evidence="2" key="1">
    <citation type="submission" date="2020-11" db="EMBL/GenBank/DDBJ databases">
        <authorList>
            <consortium name="DOE Joint Genome Institute"/>
            <person name="Ahrendt S."/>
            <person name="Riley R."/>
            <person name="Andreopoulos W."/>
            <person name="Labutti K."/>
            <person name="Pangilinan J."/>
            <person name="Ruiz-Duenas F.J."/>
            <person name="Barrasa J.M."/>
            <person name="Sanchez-Garcia M."/>
            <person name="Camarero S."/>
            <person name="Miyauchi S."/>
            <person name="Serrano A."/>
            <person name="Linde D."/>
            <person name="Babiker R."/>
            <person name="Drula E."/>
            <person name="Ayuso-Fernandez I."/>
            <person name="Pacheco R."/>
            <person name="Padilla G."/>
            <person name="Ferreira P."/>
            <person name="Barriuso J."/>
            <person name="Kellner H."/>
            <person name="Castanera R."/>
            <person name="Alfaro M."/>
            <person name="Ramirez L."/>
            <person name="Pisabarro A.G."/>
            <person name="Kuo A."/>
            <person name="Tritt A."/>
            <person name="Lipzen A."/>
            <person name="He G."/>
            <person name="Yan M."/>
            <person name="Ng V."/>
            <person name="Cullen D."/>
            <person name="Martin F."/>
            <person name="Rosso M.-N."/>
            <person name="Henrissat B."/>
            <person name="Hibbett D."/>
            <person name="Martinez A.T."/>
            <person name="Grigoriev I.V."/>
        </authorList>
    </citation>
    <scope>NUCLEOTIDE SEQUENCE</scope>
    <source>
        <strain evidence="2">CBS 247.69</strain>
    </source>
</reference>
<name>A0A9P6CDX7_9AGAR</name>
<dbReference type="OrthoDB" id="10261027at2759"/>
<proteinExistence type="predicted"/>
<dbReference type="InterPro" id="IPR001245">
    <property type="entry name" value="Ser-Thr/Tyr_kinase_cat_dom"/>
</dbReference>
<dbReference type="SUPFAM" id="SSF56112">
    <property type="entry name" value="Protein kinase-like (PK-like)"/>
    <property type="match status" value="1"/>
</dbReference>
<keyword evidence="3" id="KW-1185">Reference proteome</keyword>
<dbReference type="Proteomes" id="UP000807353">
    <property type="component" value="Unassembled WGS sequence"/>
</dbReference>
<keyword evidence="2" id="KW-0418">Kinase</keyword>
<dbReference type="GO" id="GO:0004674">
    <property type="term" value="F:protein serine/threonine kinase activity"/>
    <property type="evidence" value="ECO:0007669"/>
    <property type="project" value="TreeGrafter"/>
</dbReference>
<evidence type="ECO:0000259" key="1">
    <source>
        <dbReference type="PROSITE" id="PS50011"/>
    </source>
</evidence>
<sequence length="192" mass="21470">MVCPWIDNSDLSRYLTKYKGLSTIDRLNIVKQVTEGLLYLHSNDVVHGDLTGKNILVGDRVRVYICDFGLSSISGGDPDNTACQTTSTITFNLRWTAPEIMISNVRPTESTDVYSLASVMLQVFTGLIPYHGKTDGWVFVYIYSGKSHPPRPADAGLIPPRLWDLMLQCWAKTSEDRPRVIAISKFLSSLKL</sequence>
<accession>A0A9P6CDX7</accession>
<dbReference type="InterPro" id="IPR008266">
    <property type="entry name" value="Tyr_kinase_AS"/>
</dbReference>
<dbReference type="InterPro" id="IPR000719">
    <property type="entry name" value="Prot_kinase_dom"/>
</dbReference>
<dbReference type="PROSITE" id="PS50011">
    <property type="entry name" value="PROTEIN_KINASE_DOM"/>
    <property type="match status" value="1"/>
</dbReference>
<protein>
    <submittedName>
        <fullName evidence="2">Kinase-like domain-containing protein</fullName>
    </submittedName>
</protein>
<comment type="caution">
    <text evidence="2">The sequence shown here is derived from an EMBL/GenBank/DDBJ whole genome shotgun (WGS) entry which is preliminary data.</text>
</comment>
<keyword evidence="2" id="KW-0808">Transferase</keyword>
<organism evidence="2 3">
    <name type="scientific">Collybia nuda</name>
    <dbReference type="NCBI Taxonomy" id="64659"/>
    <lineage>
        <taxon>Eukaryota</taxon>
        <taxon>Fungi</taxon>
        <taxon>Dikarya</taxon>
        <taxon>Basidiomycota</taxon>
        <taxon>Agaricomycotina</taxon>
        <taxon>Agaricomycetes</taxon>
        <taxon>Agaricomycetidae</taxon>
        <taxon>Agaricales</taxon>
        <taxon>Tricholomatineae</taxon>
        <taxon>Clitocybaceae</taxon>
        <taxon>Collybia</taxon>
    </lineage>
</organism>
<dbReference type="GO" id="GO:0005524">
    <property type="term" value="F:ATP binding"/>
    <property type="evidence" value="ECO:0007669"/>
    <property type="project" value="InterPro"/>
</dbReference>
<dbReference type="InterPro" id="IPR011009">
    <property type="entry name" value="Kinase-like_dom_sf"/>
</dbReference>
<evidence type="ECO:0000313" key="2">
    <source>
        <dbReference type="EMBL" id="KAF9462232.1"/>
    </source>
</evidence>
<dbReference type="PROSITE" id="PS00109">
    <property type="entry name" value="PROTEIN_KINASE_TYR"/>
    <property type="match status" value="1"/>
</dbReference>
<feature type="domain" description="Protein kinase" evidence="1">
    <location>
        <begin position="1"/>
        <end position="187"/>
    </location>
</feature>
<dbReference type="AlphaFoldDB" id="A0A9P6CDX7"/>
<dbReference type="Gene3D" id="1.10.510.10">
    <property type="entry name" value="Transferase(Phosphotransferase) domain 1"/>
    <property type="match status" value="1"/>
</dbReference>
<dbReference type="PANTHER" id="PTHR44329">
    <property type="entry name" value="SERINE/THREONINE-PROTEIN KINASE TNNI3K-RELATED"/>
    <property type="match status" value="1"/>
</dbReference>
<gene>
    <name evidence="2" type="ORF">BDZ94DRAFT_1261827</name>
</gene>
<dbReference type="PRINTS" id="PR00109">
    <property type="entry name" value="TYRKINASE"/>
</dbReference>
<dbReference type="Pfam" id="PF07714">
    <property type="entry name" value="PK_Tyr_Ser-Thr"/>
    <property type="match status" value="1"/>
</dbReference>